<dbReference type="Gene3D" id="2.60.40.2390">
    <property type="match status" value="1"/>
</dbReference>
<dbReference type="AlphaFoldDB" id="A0A5M4AZQ9"/>
<evidence type="ECO:0000313" key="2">
    <source>
        <dbReference type="EMBL" id="GET32897.1"/>
    </source>
</evidence>
<keyword evidence="3" id="KW-1185">Reference proteome</keyword>
<dbReference type="InterPro" id="IPR024331">
    <property type="entry name" value="DUF3859"/>
</dbReference>
<comment type="caution">
    <text evidence="2">The sequence shown here is derived from an EMBL/GenBank/DDBJ whole genome shotgun (WGS) entry which is preliminary data.</text>
</comment>
<gene>
    <name evidence="2" type="ORF">PbJCM13498_17600</name>
</gene>
<proteinExistence type="predicted"/>
<dbReference type="EMBL" id="BLAX01000001">
    <property type="protein sequence ID" value="GET32897.1"/>
    <property type="molecule type" value="Genomic_DNA"/>
</dbReference>
<evidence type="ECO:0000259" key="1">
    <source>
        <dbReference type="Pfam" id="PF12975"/>
    </source>
</evidence>
<feature type="domain" description="DUF3859" evidence="1">
    <location>
        <begin position="5"/>
        <end position="123"/>
    </location>
</feature>
<organism evidence="2 3">
    <name type="scientific">Prolixibacter bellariivorans</name>
    <dbReference type="NCBI Taxonomy" id="314319"/>
    <lineage>
        <taxon>Bacteria</taxon>
        <taxon>Pseudomonadati</taxon>
        <taxon>Bacteroidota</taxon>
        <taxon>Bacteroidia</taxon>
        <taxon>Marinilabiliales</taxon>
        <taxon>Prolixibacteraceae</taxon>
        <taxon>Prolixibacter</taxon>
    </lineage>
</organism>
<reference evidence="2 3" key="1">
    <citation type="submission" date="2019-10" db="EMBL/GenBank/DDBJ databases">
        <title>Prolixibacter strains distinguished by the presence of nitrate reductase genes were adept at nitrate-dependent anaerobic corrosion of metallic iron and carbon steel.</title>
        <authorList>
            <person name="Iino T."/>
            <person name="Shono N."/>
            <person name="Ito K."/>
            <person name="Nakamura R."/>
            <person name="Sueoka K."/>
            <person name="Harayama S."/>
            <person name="Ohkuma M."/>
        </authorList>
    </citation>
    <scope>NUCLEOTIDE SEQUENCE [LARGE SCALE GENOMIC DNA]</scope>
    <source>
        <strain evidence="2 3">JCM 13498</strain>
    </source>
</reference>
<dbReference type="Proteomes" id="UP000391834">
    <property type="component" value="Unassembled WGS sequence"/>
</dbReference>
<accession>A0A5M4AZQ9</accession>
<name>A0A5M4AZQ9_9BACT</name>
<protein>
    <recommendedName>
        <fullName evidence="1">DUF3859 domain-containing protein</fullName>
    </recommendedName>
</protein>
<evidence type="ECO:0000313" key="3">
    <source>
        <dbReference type="Proteomes" id="UP000391834"/>
    </source>
</evidence>
<dbReference type="RefSeq" id="WP_025862773.1">
    <property type="nucleotide sequence ID" value="NZ_BLAX01000001.1"/>
</dbReference>
<dbReference type="OrthoDB" id="9789349at2"/>
<sequence>MAKRKVEIEIYSYGEYAEWNRESKSIPRLVAITETIEATVGTEFGYVLRIRHGKGKRLDFRIDHPPFPDKEGKVTPPFTGEYFVRSNDYEFFLGDCIWEPLHDKLGNWTMTTWLEGKIVAQKTLRLIAK</sequence>
<dbReference type="Pfam" id="PF12975">
    <property type="entry name" value="DUF3859"/>
    <property type="match status" value="1"/>
</dbReference>